<gene>
    <name evidence="10" type="ORF">GCM10010446_66880</name>
</gene>
<keyword evidence="2" id="KW-0723">Serine/threonine-protein kinase</keyword>
<evidence type="ECO:0000256" key="8">
    <source>
        <dbReference type="SAM" id="MobiDB-lite"/>
    </source>
</evidence>
<dbReference type="InterPro" id="IPR011009">
    <property type="entry name" value="Kinase-like_dom_sf"/>
</dbReference>
<accession>A0ABN3XNH3</accession>
<evidence type="ECO:0000256" key="4">
    <source>
        <dbReference type="ARBA" id="ARBA00022741"/>
    </source>
</evidence>
<evidence type="ECO:0000313" key="10">
    <source>
        <dbReference type="EMBL" id="GAA2973056.1"/>
    </source>
</evidence>
<dbReference type="RefSeq" id="WP_344500661.1">
    <property type="nucleotide sequence ID" value="NZ_BAAAUD010000110.1"/>
</dbReference>
<dbReference type="PROSITE" id="PS00107">
    <property type="entry name" value="PROTEIN_KINASE_ATP"/>
    <property type="match status" value="1"/>
</dbReference>
<evidence type="ECO:0000256" key="3">
    <source>
        <dbReference type="ARBA" id="ARBA00022679"/>
    </source>
</evidence>
<dbReference type="SMART" id="SM00220">
    <property type="entry name" value="S_TKc"/>
    <property type="match status" value="1"/>
</dbReference>
<keyword evidence="5" id="KW-0418">Kinase</keyword>
<dbReference type="EC" id="2.7.11.1" evidence="1"/>
<keyword evidence="11" id="KW-1185">Reference proteome</keyword>
<evidence type="ECO:0000256" key="7">
    <source>
        <dbReference type="PROSITE-ProRule" id="PRU10141"/>
    </source>
</evidence>
<dbReference type="InterPro" id="IPR000719">
    <property type="entry name" value="Prot_kinase_dom"/>
</dbReference>
<comment type="caution">
    <text evidence="10">The sequence shown here is derived from an EMBL/GenBank/DDBJ whole genome shotgun (WGS) entry which is preliminary data.</text>
</comment>
<evidence type="ECO:0000259" key="9">
    <source>
        <dbReference type="PROSITE" id="PS50011"/>
    </source>
</evidence>
<dbReference type="PROSITE" id="PS50011">
    <property type="entry name" value="PROTEIN_KINASE_DOM"/>
    <property type="match status" value="1"/>
</dbReference>
<keyword evidence="4 7" id="KW-0547">Nucleotide-binding</keyword>
<protein>
    <recommendedName>
        <fullName evidence="1">non-specific serine/threonine protein kinase</fullName>
        <ecNumber evidence="1">2.7.11.1</ecNumber>
    </recommendedName>
</protein>
<sequence>MVRPGDELAGRYVTKEVIGVGRNGEVWLAHDTVVGQDVALKPERVEGDHETALRLLGEARALAKFRGHPHVVTLFDVVTQAPEEDAARTYWFVMEFVPGGGLDGKPSMPPRQAARVGAQLAEALAALHEAGVVHCDVKPANVGLTRHGTAKLLDFGAAYRVGGAETITANGPYSFTPDYAAPELARGNVPLPASDVFCLAATLHALVTGSPPRADATEPAGGPGAGRAVGEDGARLAYWKAEQGVVEIDAEAVGPLYPVLSAMLRHDPRERPEAAEARQLLTAVAEPGRHGGRRRRGRRRLLPATALALCTALALTLFAPLDDGDNRGDDGGTGNAGPGSAQRQLPGKSVRGAARSLIGDPHTADVCALAVPAAFDRFGDSRVDVDYGNFDRCDVLIHTDGENRIDVSFQLRGGSPPETSEPVRTIGNIAVREEPSTRNECGLLLSHGERGEAGNVIRIRVEVGEGAVTGGTATLCAVADAAARSAAEVLNRGPLPRRSPAYPADSLAWADACALLDARALSAVPGVSADAPEAGVANWSCTWFSDVDDLEAEIAFFRDQPKSARDGDPVRLGGHDAVVVPEGNDDGTCTVFVVHREYSGHDAETAAEMLRLHVGGRPPVADLCDMVTDLAASAAAKLPAL</sequence>
<evidence type="ECO:0000256" key="5">
    <source>
        <dbReference type="ARBA" id="ARBA00022777"/>
    </source>
</evidence>
<dbReference type="PANTHER" id="PTHR43289">
    <property type="entry name" value="MITOGEN-ACTIVATED PROTEIN KINASE KINASE KINASE 20-RELATED"/>
    <property type="match status" value="1"/>
</dbReference>
<keyword evidence="6 7" id="KW-0067">ATP-binding</keyword>
<dbReference type="Gene3D" id="3.30.200.20">
    <property type="entry name" value="Phosphorylase Kinase, domain 1"/>
    <property type="match status" value="1"/>
</dbReference>
<organism evidence="10 11">
    <name type="scientific">Streptomyces enissocaesilis</name>
    <dbReference type="NCBI Taxonomy" id="332589"/>
    <lineage>
        <taxon>Bacteria</taxon>
        <taxon>Bacillati</taxon>
        <taxon>Actinomycetota</taxon>
        <taxon>Actinomycetes</taxon>
        <taxon>Kitasatosporales</taxon>
        <taxon>Streptomycetaceae</taxon>
        <taxon>Streptomyces</taxon>
        <taxon>Streptomyces rochei group</taxon>
    </lineage>
</organism>
<name>A0ABN3XNH3_9ACTN</name>
<evidence type="ECO:0000256" key="1">
    <source>
        <dbReference type="ARBA" id="ARBA00012513"/>
    </source>
</evidence>
<dbReference type="EMBL" id="BAAAUD010000110">
    <property type="protein sequence ID" value="GAA2973056.1"/>
    <property type="molecule type" value="Genomic_DNA"/>
</dbReference>
<dbReference type="PANTHER" id="PTHR43289:SF6">
    <property type="entry name" value="SERINE_THREONINE-PROTEIN KINASE NEKL-3"/>
    <property type="match status" value="1"/>
</dbReference>
<proteinExistence type="predicted"/>
<evidence type="ECO:0000256" key="2">
    <source>
        <dbReference type="ARBA" id="ARBA00022527"/>
    </source>
</evidence>
<evidence type="ECO:0000313" key="11">
    <source>
        <dbReference type="Proteomes" id="UP001500403"/>
    </source>
</evidence>
<evidence type="ECO:0000256" key="6">
    <source>
        <dbReference type="ARBA" id="ARBA00022840"/>
    </source>
</evidence>
<feature type="domain" description="Protein kinase" evidence="9">
    <location>
        <begin position="12"/>
        <end position="281"/>
    </location>
</feature>
<reference evidence="10 11" key="1">
    <citation type="journal article" date="2019" name="Int. J. Syst. Evol. Microbiol.">
        <title>The Global Catalogue of Microorganisms (GCM) 10K type strain sequencing project: providing services to taxonomists for standard genome sequencing and annotation.</title>
        <authorList>
            <consortium name="The Broad Institute Genomics Platform"/>
            <consortium name="The Broad Institute Genome Sequencing Center for Infectious Disease"/>
            <person name="Wu L."/>
            <person name="Ma J."/>
        </authorList>
    </citation>
    <scope>NUCLEOTIDE SEQUENCE [LARGE SCALE GENOMIC DNA]</scope>
    <source>
        <strain evidence="10 11">JCM 9088</strain>
    </source>
</reference>
<dbReference type="SUPFAM" id="SSF56112">
    <property type="entry name" value="Protein kinase-like (PK-like)"/>
    <property type="match status" value="1"/>
</dbReference>
<dbReference type="CDD" id="cd14014">
    <property type="entry name" value="STKc_PknB_like"/>
    <property type="match status" value="1"/>
</dbReference>
<dbReference type="InterPro" id="IPR017441">
    <property type="entry name" value="Protein_kinase_ATP_BS"/>
</dbReference>
<dbReference type="Gene3D" id="1.10.510.10">
    <property type="entry name" value="Transferase(Phosphotransferase) domain 1"/>
    <property type="match status" value="1"/>
</dbReference>
<feature type="region of interest" description="Disordered" evidence="8">
    <location>
        <begin position="325"/>
        <end position="350"/>
    </location>
</feature>
<dbReference type="Proteomes" id="UP001500403">
    <property type="component" value="Unassembled WGS sequence"/>
</dbReference>
<feature type="binding site" evidence="7">
    <location>
        <position position="41"/>
    </location>
    <ligand>
        <name>ATP</name>
        <dbReference type="ChEBI" id="CHEBI:30616"/>
    </ligand>
</feature>
<dbReference type="Pfam" id="PF00069">
    <property type="entry name" value="Pkinase"/>
    <property type="match status" value="1"/>
</dbReference>
<keyword evidence="3" id="KW-0808">Transferase</keyword>